<evidence type="ECO:0000256" key="3">
    <source>
        <dbReference type="ARBA" id="ARBA00022840"/>
    </source>
</evidence>
<name>A0A4P7UP76_DESDE</name>
<feature type="domain" description="ABC transporter" evidence="4">
    <location>
        <begin position="4"/>
        <end position="206"/>
    </location>
</feature>
<evidence type="ECO:0000259" key="4">
    <source>
        <dbReference type="PROSITE" id="PS50893"/>
    </source>
</evidence>
<dbReference type="Proteomes" id="UP000297065">
    <property type="component" value="Chromosome"/>
</dbReference>
<dbReference type="SUPFAM" id="SSF52540">
    <property type="entry name" value="P-loop containing nucleoside triphosphate hydrolases"/>
    <property type="match status" value="1"/>
</dbReference>
<dbReference type="Pfam" id="PF00005">
    <property type="entry name" value="ABC_tran"/>
    <property type="match status" value="1"/>
</dbReference>
<keyword evidence="3 5" id="KW-0067">ATP-binding</keyword>
<proteinExistence type="predicted"/>
<dbReference type="RefSeq" id="WP_136400708.1">
    <property type="nucleotide sequence ID" value="NZ_CP036295.1"/>
</dbReference>
<evidence type="ECO:0000313" key="6">
    <source>
        <dbReference type="Proteomes" id="UP000297065"/>
    </source>
</evidence>
<evidence type="ECO:0000256" key="2">
    <source>
        <dbReference type="ARBA" id="ARBA00022741"/>
    </source>
</evidence>
<organism evidence="5 6">
    <name type="scientific">Desulfovibrio desulfuricans</name>
    <dbReference type="NCBI Taxonomy" id="876"/>
    <lineage>
        <taxon>Bacteria</taxon>
        <taxon>Pseudomonadati</taxon>
        <taxon>Thermodesulfobacteriota</taxon>
        <taxon>Desulfovibrionia</taxon>
        <taxon>Desulfovibrionales</taxon>
        <taxon>Desulfovibrionaceae</taxon>
        <taxon>Desulfovibrio</taxon>
    </lineage>
</organism>
<dbReference type="GO" id="GO:0016887">
    <property type="term" value="F:ATP hydrolysis activity"/>
    <property type="evidence" value="ECO:0007669"/>
    <property type="project" value="InterPro"/>
</dbReference>
<dbReference type="SMART" id="SM00382">
    <property type="entry name" value="AAA"/>
    <property type="match status" value="1"/>
</dbReference>
<dbReference type="PROSITE" id="PS00211">
    <property type="entry name" value="ABC_TRANSPORTER_1"/>
    <property type="match status" value="1"/>
</dbReference>
<dbReference type="PANTHER" id="PTHR43423">
    <property type="entry name" value="ABC TRANSPORTER I FAMILY MEMBER 17"/>
    <property type="match status" value="1"/>
</dbReference>
<gene>
    <name evidence="5" type="ORF">DDIC_12280</name>
</gene>
<keyword evidence="1" id="KW-0813">Transport</keyword>
<evidence type="ECO:0000313" key="5">
    <source>
        <dbReference type="EMBL" id="QCC86641.1"/>
    </source>
</evidence>
<dbReference type="InterPro" id="IPR003439">
    <property type="entry name" value="ABC_transporter-like_ATP-bd"/>
</dbReference>
<protein>
    <submittedName>
        <fullName evidence="5">ATP-binding cassette domain-containing protein</fullName>
    </submittedName>
</protein>
<dbReference type="Gene3D" id="3.40.50.300">
    <property type="entry name" value="P-loop containing nucleotide triphosphate hydrolases"/>
    <property type="match status" value="1"/>
</dbReference>
<dbReference type="InterPro" id="IPR003593">
    <property type="entry name" value="AAA+_ATPase"/>
</dbReference>
<dbReference type="EMBL" id="CP036295">
    <property type="protein sequence ID" value="QCC86641.1"/>
    <property type="molecule type" value="Genomic_DNA"/>
</dbReference>
<dbReference type="PROSITE" id="PS50893">
    <property type="entry name" value="ABC_TRANSPORTER_2"/>
    <property type="match status" value="1"/>
</dbReference>
<dbReference type="GO" id="GO:0005524">
    <property type="term" value="F:ATP binding"/>
    <property type="evidence" value="ECO:0007669"/>
    <property type="project" value="UniProtKB-KW"/>
</dbReference>
<keyword evidence="2" id="KW-0547">Nucleotide-binding</keyword>
<sequence length="207" mass="22355">MSCIQTRGLAYGQIVYNDLDIEGGRATFISGASGSGKSTLLRLFNKTLAPTAGTVLYNGQDTAGLDSIALRREVLLAGQSVFLFDGSVGDNFDAYCEARESAPLSAEDKQTFLRLCCANFPLDAPCVHLSGGERQRVFLAVCLSFLPRVLLLDEPTSALDQDTAERFMSQVLAYCRERGMTVVAVSHDPALTARHAQNIISLRAEAE</sequence>
<dbReference type="PANTHER" id="PTHR43423:SF1">
    <property type="entry name" value="ABC TRANSPORTER I FAMILY MEMBER 17"/>
    <property type="match status" value="1"/>
</dbReference>
<dbReference type="OrthoDB" id="9809450at2"/>
<accession>A0A4P7UP76</accession>
<evidence type="ECO:0000256" key="1">
    <source>
        <dbReference type="ARBA" id="ARBA00022448"/>
    </source>
</evidence>
<dbReference type="InterPro" id="IPR027417">
    <property type="entry name" value="P-loop_NTPase"/>
</dbReference>
<reference evidence="5 6" key="1">
    <citation type="submission" date="2019-02" db="EMBL/GenBank/DDBJ databases">
        <title>Complete Genome Sequence of Desulfovibrio desulfuricans IC1, a Sulfonate Utilizing Anaerobe.</title>
        <authorList>
            <person name="Day L.A."/>
            <person name="De Leon K.B."/>
            <person name="Wall J.D."/>
        </authorList>
    </citation>
    <scope>NUCLEOTIDE SEQUENCE [LARGE SCALE GENOMIC DNA]</scope>
    <source>
        <strain evidence="5 6">IC1</strain>
    </source>
</reference>
<dbReference type="AlphaFoldDB" id="A0A4P7UP76"/>
<dbReference type="CDD" id="cd03228">
    <property type="entry name" value="ABCC_MRP_Like"/>
    <property type="match status" value="1"/>
</dbReference>
<dbReference type="InterPro" id="IPR017871">
    <property type="entry name" value="ABC_transporter-like_CS"/>
</dbReference>